<feature type="domain" description="Tetratricopeptide SHNi-TPR" evidence="8">
    <location>
        <begin position="139"/>
        <end position="173"/>
    </location>
</feature>
<dbReference type="PANTHER" id="PTHR15081:SF1">
    <property type="entry name" value="NUCLEAR AUTOANTIGENIC SPERM PROTEIN"/>
    <property type="match status" value="1"/>
</dbReference>
<dbReference type="PROSITE" id="PS50005">
    <property type="entry name" value="TPR"/>
    <property type="match status" value="1"/>
</dbReference>
<comment type="similarity">
    <text evidence="2">Belongs to the NASP family.</text>
</comment>
<keyword evidence="3" id="KW-0677">Repeat</keyword>
<dbReference type="InterPro" id="IPR051730">
    <property type="entry name" value="NASP-like"/>
</dbReference>
<comment type="subcellular location">
    <subcellularLocation>
        <location evidence="1">Nucleus</location>
    </subcellularLocation>
</comment>
<feature type="region of interest" description="Disordered" evidence="7">
    <location>
        <begin position="268"/>
        <end position="292"/>
    </location>
</feature>
<keyword evidence="4 6" id="KW-0802">TPR repeat</keyword>
<accession>A0A3M6V6Q5</accession>
<dbReference type="Proteomes" id="UP000282087">
    <property type="component" value="Unassembled WGS sequence"/>
</dbReference>
<evidence type="ECO:0000256" key="5">
    <source>
        <dbReference type="ARBA" id="ARBA00023242"/>
    </source>
</evidence>
<feature type="region of interest" description="Disordered" evidence="7">
    <location>
        <begin position="202"/>
        <end position="223"/>
    </location>
</feature>
<name>A0A3M6V6Q5_9STRA</name>
<dbReference type="InterPro" id="IPR019734">
    <property type="entry name" value="TPR_rpt"/>
</dbReference>
<evidence type="ECO:0000256" key="4">
    <source>
        <dbReference type="ARBA" id="ARBA00022803"/>
    </source>
</evidence>
<dbReference type="GO" id="GO:0006335">
    <property type="term" value="P:DNA replication-dependent chromatin assembly"/>
    <property type="evidence" value="ECO:0007669"/>
    <property type="project" value="TreeGrafter"/>
</dbReference>
<evidence type="ECO:0000313" key="10">
    <source>
        <dbReference type="Proteomes" id="UP000282087"/>
    </source>
</evidence>
<evidence type="ECO:0000256" key="2">
    <source>
        <dbReference type="ARBA" id="ARBA00008402"/>
    </source>
</evidence>
<dbReference type="AlphaFoldDB" id="A0A3M6V6Q5"/>
<dbReference type="EMBL" id="QLLG01000809">
    <property type="protein sequence ID" value="RMX62108.1"/>
    <property type="molecule type" value="Genomic_DNA"/>
</dbReference>
<dbReference type="STRING" id="542832.A0A3M6V6Q5"/>
<keyword evidence="5" id="KW-0539">Nucleus</keyword>
<dbReference type="PANTHER" id="PTHR15081">
    <property type="entry name" value="NUCLEAR AUTOANTIGENIC SPERM PROTEIN NASP -RELATED"/>
    <property type="match status" value="1"/>
</dbReference>
<sequence length="409" mass="45921">MATKKESSSPAQELQTTLTDPRYLRGVSLLKNKRLEEAVVVFEDLLRTLCDVEGKSDSLAVAPIYYEYGHALLCLTEASTSLFGGAVEDAGVSGEKDGEKDTKDSSDDLETAWEVMELARVIYLRYPEDQAVEMQLVRVYTRLGDLGLECDQYEQAKADFEKALLLRRKLLKATNAEDTTQLADLYCQLAIACIYRDSTQDKEQEKEQEKEQDKEQEQEKGEAPNEELFYYVMAGRVMAENIHRVARKCEDKVQVFVTNRVPKYSIEGDRGVEHKGKGKRKDLSSTGDSTLTLQFNGERPEALREEYLTCLDVKEEQKDTLKADEKTLLEYLEIYLELKEKVDSIIETVKNAVSKMDQGTDEAVTTVGFSQTETSDDAGAPVVNVISVKKRKIEAPAAKSETLAPANSK</sequence>
<dbReference type="GO" id="GO:0034080">
    <property type="term" value="P:CENP-A containing chromatin assembly"/>
    <property type="evidence" value="ECO:0007669"/>
    <property type="project" value="TreeGrafter"/>
</dbReference>
<evidence type="ECO:0000256" key="3">
    <source>
        <dbReference type="ARBA" id="ARBA00022737"/>
    </source>
</evidence>
<organism evidence="9 10">
    <name type="scientific">Peronospora effusa</name>
    <dbReference type="NCBI Taxonomy" id="542832"/>
    <lineage>
        <taxon>Eukaryota</taxon>
        <taxon>Sar</taxon>
        <taxon>Stramenopiles</taxon>
        <taxon>Oomycota</taxon>
        <taxon>Peronosporomycetes</taxon>
        <taxon>Peronosporales</taxon>
        <taxon>Peronosporaceae</taxon>
        <taxon>Peronospora</taxon>
    </lineage>
</organism>
<dbReference type="GO" id="GO:0042393">
    <property type="term" value="F:histone binding"/>
    <property type="evidence" value="ECO:0007669"/>
    <property type="project" value="TreeGrafter"/>
</dbReference>
<feature type="repeat" description="TPR" evidence="6">
    <location>
        <begin position="137"/>
        <end position="170"/>
    </location>
</feature>
<proteinExistence type="inferred from homology"/>
<evidence type="ECO:0000256" key="6">
    <source>
        <dbReference type="PROSITE-ProRule" id="PRU00339"/>
    </source>
</evidence>
<dbReference type="GO" id="GO:0005654">
    <property type="term" value="C:nucleoplasm"/>
    <property type="evidence" value="ECO:0007669"/>
    <property type="project" value="TreeGrafter"/>
</dbReference>
<dbReference type="VEuPathDB" id="FungiDB:DD237_006046"/>
<evidence type="ECO:0000259" key="8">
    <source>
        <dbReference type="Pfam" id="PF10516"/>
    </source>
</evidence>
<dbReference type="InterPro" id="IPR019544">
    <property type="entry name" value="Tetratricopeptide_SHNi-TPR_dom"/>
</dbReference>
<reference evidence="9 10" key="1">
    <citation type="submission" date="2018-06" db="EMBL/GenBank/DDBJ databases">
        <title>Comparative genomics of downy mildews reveals potential adaptations to biotrophy.</title>
        <authorList>
            <person name="Fletcher K."/>
            <person name="Klosterman S.J."/>
            <person name="Derevnina L."/>
            <person name="Martin F."/>
            <person name="Koike S."/>
            <person name="Reyes Chin-Wo S."/>
            <person name="Mou B."/>
            <person name="Michelmore R."/>
        </authorList>
    </citation>
    <scope>NUCLEOTIDE SEQUENCE [LARGE SCALE GENOMIC DNA]</scope>
    <source>
        <strain evidence="9 10">R14</strain>
    </source>
</reference>
<keyword evidence="10" id="KW-1185">Reference proteome</keyword>
<protein>
    <recommendedName>
        <fullName evidence="8">Tetratricopeptide SHNi-TPR domain-containing protein</fullName>
    </recommendedName>
</protein>
<evidence type="ECO:0000313" key="9">
    <source>
        <dbReference type="EMBL" id="RMX62108.1"/>
    </source>
</evidence>
<dbReference type="SUPFAM" id="SSF48452">
    <property type="entry name" value="TPR-like"/>
    <property type="match status" value="1"/>
</dbReference>
<evidence type="ECO:0000256" key="1">
    <source>
        <dbReference type="ARBA" id="ARBA00004123"/>
    </source>
</evidence>
<gene>
    <name evidence="9" type="ORF">DD238_005184</name>
</gene>
<dbReference type="Pfam" id="PF10516">
    <property type="entry name" value="SHNi-TPR"/>
    <property type="match status" value="1"/>
</dbReference>
<evidence type="ECO:0000256" key="7">
    <source>
        <dbReference type="SAM" id="MobiDB-lite"/>
    </source>
</evidence>
<dbReference type="InterPro" id="IPR011990">
    <property type="entry name" value="TPR-like_helical_dom_sf"/>
</dbReference>
<comment type="caution">
    <text evidence="9">The sequence shown here is derived from an EMBL/GenBank/DDBJ whole genome shotgun (WGS) entry which is preliminary data.</text>
</comment>
<dbReference type="Gene3D" id="1.25.40.10">
    <property type="entry name" value="Tetratricopeptide repeat domain"/>
    <property type="match status" value="1"/>
</dbReference>